<accession>A0A409XA16</accession>
<reference evidence="1 2" key="1">
    <citation type="journal article" date="2018" name="Evol. Lett.">
        <title>Horizontal gene cluster transfer increased hallucinogenic mushroom diversity.</title>
        <authorList>
            <person name="Reynolds H.T."/>
            <person name="Vijayakumar V."/>
            <person name="Gluck-Thaler E."/>
            <person name="Korotkin H.B."/>
            <person name="Matheny P.B."/>
            <person name="Slot J.C."/>
        </authorList>
    </citation>
    <scope>NUCLEOTIDE SEQUENCE [LARGE SCALE GENOMIC DNA]</scope>
    <source>
        <strain evidence="1 2">2631</strain>
    </source>
</reference>
<feature type="non-terminal residue" evidence="1">
    <location>
        <position position="1"/>
    </location>
</feature>
<dbReference type="Proteomes" id="UP000283269">
    <property type="component" value="Unassembled WGS sequence"/>
</dbReference>
<dbReference type="InParanoid" id="A0A409XA16"/>
<keyword evidence="2" id="KW-1185">Reference proteome</keyword>
<organism evidence="1 2">
    <name type="scientific">Psilocybe cyanescens</name>
    <dbReference type="NCBI Taxonomy" id="93625"/>
    <lineage>
        <taxon>Eukaryota</taxon>
        <taxon>Fungi</taxon>
        <taxon>Dikarya</taxon>
        <taxon>Basidiomycota</taxon>
        <taxon>Agaricomycotina</taxon>
        <taxon>Agaricomycetes</taxon>
        <taxon>Agaricomycetidae</taxon>
        <taxon>Agaricales</taxon>
        <taxon>Agaricineae</taxon>
        <taxon>Strophariaceae</taxon>
        <taxon>Psilocybe</taxon>
    </lineage>
</organism>
<protein>
    <submittedName>
        <fullName evidence="1">Uncharacterized protein</fullName>
    </submittedName>
</protein>
<comment type="caution">
    <text evidence="1">The sequence shown here is derived from an EMBL/GenBank/DDBJ whole genome shotgun (WGS) entry which is preliminary data.</text>
</comment>
<evidence type="ECO:0000313" key="1">
    <source>
        <dbReference type="EMBL" id="PPQ87554.1"/>
    </source>
</evidence>
<gene>
    <name evidence="1" type="ORF">CVT25_008466</name>
</gene>
<evidence type="ECO:0000313" key="2">
    <source>
        <dbReference type="Proteomes" id="UP000283269"/>
    </source>
</evidence>
<proteinExistence type="predicted"/>
<sequence>LRANILKRVQQLQEEFQSARPETGGGLSRRPLRVAIAGADYERQILPRASQFPNRQKKGSSIFYSNEHSDTPYLIFIYDTHEIAEYRLVSLKDTNLPTQMFLRLSQAVLAAHEDGRILGSDLNLGNISWDVSRGSNGLPHVTFNNLPPPLPPKNGPGNKPNLDGIMKDDVRNPTTVLLQLVTLVENMVPEMPQLQDGMHEVEYSSLPPQDEAPFPSATPEVPIVIQNNKPLHRIVGKCLSDQRAHRPTAAALCKMLLRLCRSSVVRDAAWEIGKSVLSRIMRLMP</sequence>
<dbReference type="AlphaFoldDB" id="A0A409XA16"/>
<dbReference type="EMBL" id="NHYD01002259">
    <property type="protein sequence ID" value="PPQ87554.1"/>
    <property type="molecule type" value="Genomic_DNA"/>
</dbReference>
<name>A0A409XA16_PSICY</name>